<reference evidence="4" key="1">
    <citation type="submission" date="2016-10" db="EMBL/GenBank/DDBJ databases">
        <authorList>
            <person name="Varghese N."/>
            <person name="Submissions S."/>
        </authorList>
    </citation>
    <scope>NUCLEOTIDE SEQUENCE [LARGE SCALE GENOMIC DNA]</scope>
    <source>
        <strain evidence="4">IBRC-M 10761</strain>
    </source>
</reference>
<dbReference type="InterPro" id="IPR011519">
    <property type="entry name" value="UnbV_ASPIC"/>
</dbReference>
<dbReference type="SUPFAM" id="SSF69318">
    <property type="entry name" value="Integrin alpha N-terminal domain"/>
    <property type="match status" value="3"/>
</dbReference>
<dbReference type="InterPro" id="IPR027039">
    <property type="entry name" value="Crtac1"/>
</dbReference>
<accession>A0A1H6YFR9</accession>
<protein>
    <submittedName>
        <fullName evidence="3">FG-GAP repeat-containing protein</fullName>
    </submittedName>
</protein>
<dbReference type="AlphaFoldDB" id="A0A1H6YFR9"/>
<organism evidence="3 4">
    <name type="scientific">Cyclobacterium xiamenense</name>
    <dbReference type="NCBI Taxonomy" id="1297121"/>
    <lineage>
        <taxon>Bacteria</taxon>
        <taxon>Pseudomonadati</taxon>
        <taxon>Bacteroidota</taxon>
        <taxon>Cytophagia</taxon>
        <taxon>Cytophagales</taxon>
        <taxon>Cyclobacteriaceae</taxon>
        <taxon>Cyclobacterium</taxon>
    </lineage>
</organism>
<dbReference type="RefSeq" id="WP_092174241.1">
    <property type="nucleotide sequence ID" value="NZ_FNZH01000003.1"/>
</dbReference>
<evidence type="ECO:0000313" key="4">
    <source>
        <dbReference type="Proteomes" id="UP000199403"/>
    </source>
</evidence>
<dbReference type="InterPro" id="IPR013517">
    <property type="entry name" value="FG-GAP"/>
</dbReference>
<dbReference type="PANTHER" id="PTHR16026:SF0">
    <property type="entry name" value="CARTILAGE ACIDIC PROTEIN 1"/>
    <property type="match status" value="1"/>
</dbReference>
<name>A0A1H6YFR9_9BACT</name>
<dbReference type="OrthoDB" id="9816120at2"/>
<feature type="domain" description="ASPIC/UnbV" evidence="2">
    <location>
        <begin position="535"/>
        <end position="602"/>
    </location>
</feature>
<dbReference type="PANTHER" id="PTHR16026">
    <property type="entry name" value="CARTILAGE ACIDIC PROTEIN 1"/>
    <property type="match status" value="1"/>
</dbReference>
<gene>
    <name evidence="3" type="ORF">SAMN05192553_103560</name>
</gene>
<proteinExistence type="predicted"/>
<dbReference type="EMBL" id="FNZH01000003">
    <property type="protein sequence ID" value="SEJ37857.1"/>
    <property type="molecule type" value="Genomic_DNA"/>
</dbReference>
<dbReference type="Pfam" id="PF07593">
    <property type="entry name" value="UnbV_ASPIC"/>
    <property type="match status" value="1"/>
</dbReference>
<dbReference type="InterPro" id="IPR028994">
    <property type="entry name" value="Integrin_alpha_N"/>
</dbReference>
<evidence type="ECO:0000256" key="1">
    <source>
        <dbReference type="ARBA" id="ARBA00022729"/>
    </source>
</evidence>
<evidence type="ECO:0000313" key="3">
    <source>
        <dbReference type="EMBL" id="SEJ37857.1"/>
    </source>
</evidence>
<dbReference type="Proteomes" id="UP000199403">
    <property type="component" value="Unassembled WGS sequence"/>
</dbReference>
<dbReference type="Gene3D" id="2.130.10.130">
    <property type="entry name" value="Integrin alpha, N-terminal"/>
    <property type="match status" value="5"/>
</dbReference>
<evidence type="ECO:0000259" key="2">
    <source>
        <dbReference type="Pfam" id="PF07593"/>
    </source>
</evidence>
<sequence length="1112" mass="122987">MCNYFLSKIQVLAGILLLLSCQVETEKAPQTKQFTHLPTEKTRVLFENTLTEGLNTNILMYEYFYNGGGVAVGDLNGDGLDDLYFSGNMVENQLYLNKGNLEFEDITQTAGVQTRPGPWKTGVSMADVNGDGWLDIYVCYSGSLPPEKRKNELYINQGPNSEGIPIFEEMAAAYGIDSEATSTQASFFDYDNDGDLDLFLLNHNPKSLPVLDEASTADILKNMDPAGPQLFRNDGDTFTEVTAEAGILRVALSYGLGAGISDLNGDGWMDIYISNDYTVPDYLYLNNGDGTFTDAIGEALGHTSHFSMGNDIADINNDGYPDIFTLDMLPEDNRRQKLLMAPDNYEKFEYNLNVGFHHQYMRNMLHLNHGNGSFSEVGQLAGVSNTDWSWAALLADFDNDGHKDLYVTNGYFRDYTNQDFLKYMADYLKNNQNGLRRENILKLVQSMPSSNLTNYIFKNKDGLFFQKKSEDWGVHQQANSNGAAYADLDNDGDLDLIVNNINQPAFIYRNNADSLQSDQHFLRVKLQGKPENNLGIGAKVSLYYQDQLQVIEQMPSRGYQSSVSPTLHFGLGNVGKIDSLWVTWPGGLSEKLTDVSSNQTLTLVQENATKKRPATKIPPTLFAEVSPAIDHRSPTNTINDFKRQPLMVNPLSFSGPVLCSGDVTGDGKLDLYIGGESGQAGKLYIQQADGSFRLQNANAFEVDKAFQDTDALMADFTGDGWPDLYVASGGYGSLMPQDPLLQDRLYVNDGTGTFSRAPDLLPEMHSSTGAVAAQDLNGDGLPDLFVGSRVIPGRYPEIPPSYLLINQGGGKMVDETEDWYPEFSRLGLLTDASWADLNGDGKAELIVVGEWMPVSVFEQTGETLQPSTGTFFDEPQSGWWNTLHVSDVNGDGLPDLLVGNQGLNSQATASKEAPAEMYFKDFDDNGAIDPILSLYIEGEPYPYLTRDELLDQISSMRTRFTDYASYAEAKLENIFSKSELEDAGYLKAISLETSLFINQKDGRFSQASLPAEAQFSPVFSVIGEDLNGDGHLDFILGGNIERARLRFGKYDANYGTVLLGDGQGNFSYLPQRNSGLDIKGDVRSMQLLNGVLYVGINRERLVAYRLQNQENY</sequence>
<dbReference type="STRING" id="1416801.SAMN05192553_103560"/>
<dbReference type="Pfam" id="PF13517">
    <property type="entry name" value="FG-GAP_3"/>
    <property type="match status" value="5"/>
</dbReference>
<keyword evidence="4" id="KW-1185">Reference proteome</keyword>
<keyword evidence="1" id="KW-0732">Signal</keyword>